<feature type="domain" description="UmuC" evidence="6">
    <location>
        <begin position="11"/>
        <end position="124"/>
    </location>
</feature>
<dbReference type="CDD" id="cd03468">
    <property type="entry name" value="PolY_like"/>
    <property type="match status" value="1"/>
</dbReference>
<name>A0ABU1K0C4_9PROT</name>
<evidence type="ECO:0000313" key="8">
    <source>
        <dbReference type="EMBL" id="MDR6294303.1"/>
    </source>
</evidence>
<dbReference type="PANTHER" id="PTHR35369:SF2">
    <property type="entry name" value="BLR3025 PROTEIN"/>
    <property type="match status" value="1"/>
</dbReference>
<protein>
    <recommendedName>
        <fullName evidence="2">DNA-directed DNA polymerase</fullName>
        <ecNumber evidence="2">2.7.7.7</ecNumber>
    </recommendedName>
</protein>
<proteinExistence type="predicted"/>
<keyword evidence="9" id="KW-1185">Reference proteome</keyword>
<gene>
    <name evidence="8" type="ORF">E9232_006857</name>
</gene>
<evidence type="ECO:0000256" key="1">
    <source>
        <dbReference type="ARBA" id="ARBA00011245"/>
    </source>
</evidence>
<dbReference type="InterPro" id="IPR050356">
    <property type="entry name" value="SulA_CellDiv_inhibitor"/>
</dbReference>
<dbReference type="InterPro" id="IPR043502">
    <property type="entry name" value="DNA/RNA_pol_sf"/>
</dbReference>
<comment type="catalytic activity">
    <reaction evidence="5">
        <text>DNA(n) + a 2'-deoxyribonucleoside 5'-triphosphate = DNA(n+1) + diphosphate</text>
        <dbReference type="Rhea" id="RHEA:22508"/>
        <dbReference type="Rhea" id="RHEA-COMP:17339"/>
        <dbReference type="Rhea" id="RHEA-COMP:17340"/>
        <dbReference type="ChEBI" id="CHEBI:33019"/>
        <dbReference type="ChEBI" id="CHEBI:61560"/>
        <dbReference type="ChEBI" id="CHEBI:173112"/>
        <dbReference type="EC" id="2.7.7.7"/>
    </reaction>
</comment>
<dbReference type="InterPro" id="IPR017961">
    <property type="entry name" value="DNA_pol_Y-fam_little_finger"/>
</dbReference>
<evidence type="ECO:0000256" key="3">
    <source>
        <dbReference type="ARBA" id="ARBA00022763"/>
    </source>
</evidence>
<evidence type="ECO:0000256" key="5">
    <source>
        <dbReference type="ARBA" id="ARBA00049244"/>
    </source>
</evidence>
<reference evidence="8 9" key="1">
    <citation type="submission" date="2023-07" db="EMBL/GenBank/DDBJ databases">
        <title>Sorghum-associated microbial communities from plants grown in Nebraska, USA.</title>
        <authorList>
            <person name="Schachtman D."/>
        </authorList>
    </citation>
    <scope>NUCLEOTIDE SEQUENCE [LARGE SCALE GENOMIC DNA]</scope>
    <source>
        <strain evidence="8 9">584</strain>
    </source>
</reference>
<accession>A0ABU1K0C4</accession>
<evidence type="ECO:0000256" key="4">
    <source>
        <dbReference type="ARBA" id="ARBA00025589"/>
    </source>
</evidence>
<comment type="caution">
    <text evidence="8">The sequence shown here is derived from an EMBL/GenBank/DDBJ whole genome shotgun (WGS) entry which is preliminary data.</text>
</comment>
<dbReference type="SUPFAM" id="SSF56672">
    <property type="entry name" value="DNA/RNA polymerases"/>
    <property type="match status" value="1"/>
</dbReference>
<sequence length="465" mass="49600">MVLYVEEHQALRIHAVDAVAAAEGLGRGQALADARALIPNLIAAPADLDGDAAELGRLVDWARRYSPLVAGDGADGILADISGAAHLAGGEAALLDDAVRRLIRARLEARGAIADTAAQAWAWSRFAGGGVVAARAGIDAFAALPVAALRLPPHLLGGLQQLGLRRVGDVSPLPRAPLARRFGSELLVAIDALAGQQATPVTFQAEATAWRSRASLVEPILTAEAIETALRALLEPLCGQLASSGRGARSLMLTVCRVDATAQRVAVGTSRPLADAAALLRLIRDRIPDIDPGFGIEAMVLEATETDRATLLQADLADGRDVGAGLADLVDRIVIRTGPDSIRRLIPADRHWPEAAAVEMPATLPLPTPGSWVATVPRPVVLLDHPEAIGAETDGSALRAFSWRGRRRLLHRVIGPERIEPEWGWDSPERTRDYYRVEDDSGRRYWIFLTSDGSNLAWYMHGLFG</sequence>
<dbReference type="Pfam" id="PF11799">
    <property type="entry name" value="IMS_C"/>
    <property type="match status" value="1"/>
</dbReference>
<dbReference type="InterPro" id="IPR001126">
    <property type="entry name" value="UmuC"/>
</dbReference>
<comment type="subunit">
    <text evidence="1">Monomer.</text>
</comment>
<comment type="function">
    <text evidence="4">Poorly processive, error-prone DNA polymerase involved in untargeted mutagenesis. Copies undamaged DNA at stalled replication forks, which arise in vivo from mismatched or misaligned primer ends. These misaligned primers can be extended by PolIV. Exhibits no 3'-5' exonuclease (proofreading) activity. May be involved in translesional synthesis, in conjunction with the beta clamp from PolIII.</text>
</comment>
<evidence type="ECO:0000259" key="6">
    <source>
        <dbReference type="Pfam" id="PF00817"/>
    </source>
</evidence>
<evidence type="ECO:0000256" key="2">
    <source>
        <dbReference type="ARBA" id="ARBA00012417"/>
    </source>
</evidence>
<feature type="domain" description="DNA polymerase Y-family little finger" evidence="7">
    <location>
        <begin position="215"/>
        <end position="298"/>
    </location>
</feature>
<keyword evidence="3" id="KW-0227">DNA damage</keyword>
<dbReference type="EMBL" id="JAVDPW010000018">
    <property type="protein sequence ID" value="MDR6294303.1"/>
    <property type="molecule type" value="Genomic_DNA"/>
</dbReference>
<dbReference type="Pfam" id="PF00817">
    <property type="entry name" value="IMS"/>
    <property type="match status" value="1"/>
</dbReference>
<dbReference type="PANTHER" id="PTHR35369">
    <property type="entry name" value="BLR3025 PROTEIN-RELATED"/>
    <property type="match status" value="1"/>
</dbReference>
<evidence type="ECO:0000313" key="9">
    <source>
        <dbReference type="Proteomes" id="UP001262410"/>
    </source>
</evidence>
<dbReference type="EC" id="2.7.7.7" evidence="2"/>
<organism evidence="8 9">
    <name type="scientific">Inquilinus ginsengisoli</name>
    <dbReference type="NCBI Taxonomy" id="363840"/>
    <lineage>
        <taxon>Bacteria</taxon>
        <taxon>Pseudomonadati</taxon>
        <taxon>Pseudomonadota</taxon>
        <taxon>Alphaproteobacteria</taxon>
        <taxon>Rhodospirillales</taxon>
        <taxon>Rhodospirillaceae</taxon>
        <taxon>Inquilinus</taxon>
    </lineage>
</organism>
<dbReference type="RefSeq" id="WP_309801762.1">
    <property type="nucleotide sequence ID" value="NZ_JAVDPW010000018.1"/>
</dbReference>
<evidence type="ECO:0000259" key="7">
    <source>
        <dbReference type="Pfam" id="PF11799"/>
    </source>
</evidence>
<dbReference type="Proteomes" id="UP001262410">
    <property type="component" value="Unassembled WGS sequence"/>
</dbReference>